<gene>
    <name evidence="1" type="ORF">D4764_14G0000660</name>
</gene>
<accession>A0A5C6P401</accession>
<protein>
    <submittedName>
        <fullName evidence="1">Uncharacterized protein</fullName>
    </submittedName>
</protein>
<comment type="caution">
    <text evidence="1">The sequence shown here is derived from an EMBL/GenBank/DDBJ whole genome shotgun (WGS) entry which is preliminary data.</text>
</comment>
<dbReference type="SUPFAM" id="SSF140996">
    <property type="entry name" value="Hermes dimerisation domain"/>
    <property type="match status" value="1"/>
</dbReference>
<sequence>MQKRRSLLAEPGRPGAGGRWVEEGILKTKRVHLISCGAGRIWKWDPSSSDQMMNFKDCQPLSIVESEGFRELVQVLQPSYVLPSRKAIQ</sequence>
<reference evidence="1 2" key="1">
    <citation type="submission" date="2019-04" db="EMBL/GenBank/DDBJ databases">
        <title>Chromosome genome assembly for Takifugu flavidus.</title>
        <authorList>
            <person name="Xiao S."/>
        </authorList>
    </citation>
    <scope>NUCLEOTIDE SEQUENCE [LARGE SCALE GENOMIC DNA]</scope>
    <source>
        <strain evidence="1">HTHZ2018</strain>
        <tissue evidence="1">Muscle</tissue>
    </source>
</reference>
<dbReference type="Gene3D" id="1.10.10.1070">
    <property type="entry name" value="Zinc finger, BED domain-containing"/>
    <property type="match status" value="1"/>
</dbReference>
<evidence type="ECO:0000313" key="1">
    <source>
        <dbReference type="EMBL" id="TWW74065.1"/>
    </source>
</evidence>
<evidence type="ECO:0000313" key="2">
    <source>
        <dbReference type="Proteomes" id="UP000324091"/>
    </source>
</evidence>
<dbReference type="AlphaFoldDB" id="A0A5C6P401"/>
<organism evidence="1 2">
    <name type="scientific">Takifugu flavidus</name>
    <name type="common">sansaifugu</name>
    <dbReference type="NCBI Taxonomy" id="433684"/>
    <lineage>
        <taxon>Eukaryota</taxon>
        <taxon>Metazoa</taxon>
        <taxon>Chordata</taxon>
        <taxon>Craniata</taxon>
        <taxon>Vertebrata</taxon>
        <taxon>Euteleostomi</taxon>
        <taxon>Actinopterygii</taxon>
        <taxon>Neopterygii</taxon>
        <taxon>Teleostei</taxon>
        <taxon>Neoteleostei</taxon>
        <taxon>Acanthomorphata</taxon>
        <taxon>Eupercaria</taxon>
        <taxon>Tetraodontiformes</taxon>
        <taxon>Tetradontoidea</taxon>
        <taxon>Tetraodontidae</taxon>
        <taxon>Takifugu</taxon>
    </lineage>
</organism>
<name>A0A5C6P401_9TELE</name>
<dbReference type="Proteomes" id="UP000324091">
    <property type="component" value="Chromosome 14"/>
</dbReference>
<keyword evidence="2" id="KW-1185">Reference proteome</keyword>
<proteinExistence type="predicted"/>
<dbReference type="EMBL" id="RHFK02000006">
    <property type="protein sequence ID" value="TWW74065.1"/>
    <property type="molecule type" value="Genomic_DNA"/>
</dbReference>